<feature type="transmembrane region" description="Helical" evidence="1">
    <location>
        <begin position="21"/>
        <end position="39"/>
    </location>
</feature>
<proteinExistence type="predicted"/>
<comment type="caution">
    <text evidence="2">The sequence shown here is derived from an EMBL/GenBank/DDBJ whole genome shotgun (WGS) entry which is preliminary data.</text>
</comment>
<protein>
    <submittedName>
        <fullName evidence="2">Uncharacterized protein</fullName>
    </submittedName>
</protein>
<dbReference type="EMBL" id="JBDKWZ010000020">
    <property type="protein sequence ID" value="MEN7551168.1"/>
    <property type="molecule type" value="Genomic_DNA"/>
</dbReference>
<gene>
    <name evidence="2" type="ORF">AAG747_24815</name>
</gene>
<name>A0AAW9SB75_9BACT</name>
<evidence type="ECO:0000313" key="3">
    <source>
        <dbReference type="Proteomes" id="UP001403385"/>
    </source>
</evidence>
<keyword evidence="1" id="KW-1133">Transmembrane helix</keyword>
<evidence type="ECO:0000256" key="1">
    <source>
        <dbReference type="SAM" id="Phobius"/>
    </source>
</evidence>
<sequence length="42" mass="5188">MVSLWLKYVYKQNVRKVIRQRALFFDVVFWATYVFMLLISSQ</sequence>
<dbReference type="RefSeq" id="WP_346823949.1">
    <property type="nucleotide sequence ID" value="NZ_JBDKWZ010000020.1"/>
</dbReference>
<reference evidence="2 3" key="1">
    <citation type="submission" date="2024-04" db="EMBL/GenBank/DDBJ databases">
        <title>Novel genus in family Flammeovirgaceae.</title>
        <authorList>
            <person name="Nguyen T.H."/>
            <person name="Vuong T.Q."/>
            <person name="Le H."/>
            <person name="Kim S.-G."/>
        </authorList>
    </citation>
    <scope>NUCLEOTIDE SEQUENCE [LARGE SCALE GENOMIC DNA]</scope>
    <source>
        <strain evidence="2 3">JCM 23209</strain>
    </source>
</reference>
<evidence type="ECO:0000313" key="2">
    <source>
        <dbReference type="EMBL" id="MEN7551168.1"/>
    </source>
</evidence>
<keyword evidence="3" id="KW-1185">Reference proteome</keyword>
<organism evidence="2 3">
    <name type="scientific">Rapidithrix thailandica</name>
    <dbReference type="NCBI Taxonomy" id="413964"/>
    <lineage>
        <taxon>Bacteria</taxon>
        <taxon>Pseudomonadati</taxon>
        <taxon>Bacteroidota</taxon>
        <taxon>Cytophagia</taxon>
        <taxon>Cytophagales</taxon>
        <taxon>Flammeovirgaceae</taxon>
        <taxon>Rapidithrix</taxon>
    </lineage>
</organism>
<dbReference type="AlphaFoldDB" id="A0AAW9SB75"/>
<accession>A0AAW9SB75</accession>
<keyword evidence="1" id="KW-0472">Membrane</keyword>
<dbReference type="Proteomes" id="UP001403385">
    <property type="component" value="Unassembled WGS sequence"/>
</dbReference>
<keyword evidence="1" id="KW-0812">Transmembrane</keyword>